<evidence type="ECO:0000256" key="1">
    <source>
        <dbReference type="SAM" id="Phobius"/>
    </source>
</evidence>
<keyword evidence="1" id="KW-0812">Transmembrane</keyword>
<sequence>MIRIVMMALVSGVVLGITAGSYYGGLDVEGIVMGLTSIVCIVAISSFMIFYEKKRMAKFEV</sequence>
<dbReference type="EMBL" id="JADBEL010000002">
    <property type="protein sequence ID" value="MBE1553359.1"/>
    <property type="molecule type" value="Genomic_DNA"/>
</dbReference>
<gene>
    <name evidence="2" type="ORF">H4683_000433</name>
</gene>
<comment type="caution">
    <text evidence="2">The sequence shown here is derived from an EMBL/GenBank/DDBJ whole genome shotgun (WGS) entry which is preliminary data.</text>
</comment>
<proteinExistence type="predicted"/>
<reference evidence="2" key="1">
    <citation type="submission" date="2020-10" db="EMBL/GenBank/DDBJ databases">
        <title>Genomic Encyclopedia of Type Strains, Phase IV (KMG-IV): sequencing the most valuable type-strain genomes for metagenomic binning, comparative biology and taxonomic classification.</title>
        <authorList>
            <person name="Goeker M."/>
        </authorList>
    </citation>
    <scope>NUCLEOTIDE SEQUENCE</scope>
    <source>
        <strain evidence="2">DSM 13886</strain>
    </source>
</reference>
<evidence type="ECO:0000313" key="3">
    <source>
        <dbReference type="Proteomes" id="UP000658225"/>
    </source>
</evidence>
<dbReference type="RefSeq" id="WP_192597188.1">
    <property type="nucleotide sequence ID" value="NZ_JADBEL010000002.1"/>
</dbReference>
<keyword evidence="1" id="KW-1133">Transmembrane helix</keyword>
<protein>
    <submittedName>
        <fullName evidence="2">Energy-converting hydrogenase Eha subunit C</fullName>
    </submittedName>
</protein>
<name>A0A927MKS0_9BACL</name>
<dbReference type="Proteomes" id="UP000658225">
    <property type="component" value="Unassembled WGS sequence"/>
</dbReference>
<accession>A0A927MKS0</accession>
<evidence type="ECO:0000313" key="2">
    <source>
        <dbReference type="EMBL" id="MBE1553359.1"/>
    </source>
</evidence>
<keyword evidence="1" id="KW-0472">Membrane</keyword>
<feature type="transmembrane region" description="Helical" evidence="1">
    <location>
        <begin position="30"/>
        <end position="51"/>
    </location>
</feature>
<keyword evidence="3" id="KW-1185">Reference proteome</keyword>
<organism evidence="2 3">
    <name type="scientific">Sporosarcina limicola</name>
    <dbReference type="NCBI Taxonomy" id="34101"/>
    <lineage>
        <taxon>Bacteria</taxon>
        <taxon>Bacillati</taxon>
        <taxon>Bacillota</taxon>
        <taxon>Bacilli</taxon>
        <taxon>Bacillales</taxon>
        <taxon>Caryophanaceae</taxon>
        <taxon>Sporosarcina</taxon>
    </lineage>
</organism>
<dbReference type="AlphaFoldDB" id="A0A927MKS0"/>